<evidence type="ECO:0000313" key="3">
    <source>
        <dbReference type="Proteomes" id="UP001500064"/>
    </source>
</evidence>
<organism evidence="2 3">
    <name type="scientific">Nonomuraea maheshkhaliensis</name>
    <dbReference type="NCBI Taxonomy" id="419590"/>
    <lineage>
        <taxon>Bacteria</taxon>
        <taxon>Bacillati</taxon>
        <taxon>Actinomycetota</taxon>
        <taxon>Actinomycetes</taxon>
        <taxon>Streptosporangiales</taxon>
        <taxon>Streptosporangiaceae</taxon>
        <taxon>Nonomuraea</taxon>
    </lineage>
</organism>
<sequence>MVQTSLTERPAERRGCSLRAVESYDDAFHGRTLSFLHDPAAQPLVEGDDGRGERSIIPAGGNSPWNDIVRQPCHEDAHTHGRPARPMRSEGPTAGTSMT</sequence>
<evidence type="ECO:0000313" key="2">
    <source>
        <dbReference type="EMBL" id="GAA1696447.1"/>
    </source>
</evidence>
<keyword evidence="3" id="KW-1185">Reference proteome</keyword>
<feature type="region of interest" description="Disordered" evidence="1">
    <location>
        <begin position="40"/>
        <end position="99"/>
    </location>
</feature>
<dbReference type="EMBL" id="BAAAMU010000224">
    <property type="protein sequence ID" value="GAA1696447.1"/>
    <property type="molecule type" value="Genomic_DNA"/>
</dbReference>
<evidence type="ECO:0000256" key="1">
    <source>
        <dbReference type="SAM" id="MobiDB-lite"/>
    </source>
</evidence>
<comment type="caution">
    <text evidence="2">The sequence shown here is derived from an EMBL/GenBank/DDBJ whole genome shotgun (WGS) entry which is preliminary data.</text>
</comment>
<dbReference type="Proteomes" id="UP001500064">
    <property type="component" value="Unassembled WGS sequence"/>
</dbReference>
<accession>A0ABN2I048</accession>
<gene>
    <name evidence="2" type="ORF">GCM10009733_109820</name>
</gene>
<protein>
    <submittedName>
        <fullName evidence="2">Uncharacterized protein</fullName>
    </submittedName>
</protein>
<proteinExistence type="predicted"/>
<name>A0ABN2I048_9ACTN</name>
<reference evidence="2 3" key="1">
    <citation type="journal article" date="2019" name="Int. J. Syst. Evol. Microbiol.">
        <title>The Global Catalogue of Microorganisms (GCM) 10K type strain sequencing project: providing services to taxonomists for standard genome sequencing and annotation.</title>
        <authorList>
            <consortium name="The Broad Institute Genomics Platform"/>
            <consortium name="The Broad Institute Genome Sequencing Center for Infectious Disease"/>
            <person name="Wu L."/>
            <person name="Ma J."/>
        </authorList>
    </citation>
    <scope>NUCLEOTIDE SEQUENCE [LARGE SCALE GENOMIC DNA]</scope>
    <source>
        <strain evidence="2 3">JCM 13929</strain>
    </source>
</reference>